<organism evidence="3 4">
    <name type="scientific">Prymnesium parvum</name>
    <name type="common">Toxic golden alga</name>
    <dbReference type="NCBI Taxonomy" id="97485"/>
    <lineage>
        <taxon>Eukaryota</taxon>
        <taxon>Haptista</taxon>
        <taxon>Haptophyta</taxon>
        <taxon>Prymnesiophyceae</taxon>
        <taxon>Prymnesiales</taxon>
        <taxon>Prymnesiaceae</taxon>
        <taxon>Prymnesium</taxon>
    </lineage>
</organism>
<keyword evidence="1" id="KW-0812">Transmembrane</keyword>
<evidence type="ECO:0000313" key="4">
    <source>
        <dbReference type="Proteomes" id="UP001515480"/>
    </source>
</evidence>
<sequence>MKAPLLLLACCCAHALALVSAASEAAANKEDTQPLTAAERKHIRSQSPFAIGEGFEGSASDWTEYVVWVLGVVGVFYYWMHPSARRIHEADMPHVNEAVKEE</sequence>
<feature type="transmembrane region" description="Helical" evidence="1">
    <location>
        <begin position="62"/>
        <end position="80"/>
    </location>
</feature>
<keyword evidence="1" id="KW-0472">Membrane</keyword>
<keyword evidence="2" id="KW-0732">Signal</keyword>
<keyword evidence="4" id="KW-1185">Reference proteome</keyword>
<proteinExistence type="predicted"/>
<feature type="signal peptide" evidence="2">
    <location>
        <begin position="1"/>
        <end position="21"/>
    </location>
</feature>
<evidence type="ECO:0000256" key="2">
    <source>
        <dbReference type="SAM" id="SignalP"/>
    </source>
</evidence>
<evidence type="ECO:0000313" key="3">
    <source>
        <dbReference type="EMBL" id="KAL1512132.1"/>
    </source>
</evidence>
<reference evidence="3 4" key="1">
    <citation type="journal article" date="2024" name="Science">
        <title>Giant polyketide synthase enzymes in the biosynthesis of giant marine polyether toxins.</title>
        <authorList>
            <person name="Fallon T.R."/>
            <person name="Shende V.V."/>
            <person name="Wierzbicki I.H."/>
            <person name="Pendleton A.L."/>
            <person name="Watervoot N.F."/>
            <person name="Auber R.P."/>
            <person name="Gonzalez D.J."/>
            <person name="Wisecaver J.H."/>
            <person name="Moore B.S."/>
        </authorList>
    </citation>
    <scope>NUCLEOTIDE SEQUENCE [LARGE SCALE GENOMIC DNA]</scope>
    <source>
        <strain evidence="3 4">12B1</strain>
    </source>
</reference>
<dbReference type="EMBL" id="JBGBPQ010000013">
    <property type="protein sequence ID" value="KAL1512132.1"/>
    <property type="molecule type" value="Genomic_DNA"/>
</dbReference>
<evidence type="ECO:0000256" key="1">
    <source>
        <dbReference type="SAM" id="Phobius"/>
    </source>
</evidence>
<feature type="chain" id="PRO_5044321502" evidence="2">
    <location>
        <begin position="22"/>
        <end position="102"/>
    </location>
</feature>
<comment type="caution">
    <text evidence="3">The sequence shown here is derived from an EMBL/GenBank/DDBJ whole genome shotgun (WGS) entry which is preliminary data.</text>
</comment>
<keyword evidence="1" id="KW-1133">Transmembrane helix</keyword>
<name>A0AB34J468_PRYPA</name>
<gene>
    <name evidence="3" type="ORF">AB1Y20_005400</name>
</gene>
<dbReference type="AlphaFoldDB" id="A0AB34J468"/>
<accession>A0AB34J468</accession>
<protein>
    <submittedName>
        <fullName evidence="3">Uncharacterized protein</fullName>
    </submittedName>
</protein>
<dbReference type="Proteomes" id="UP001515480">
    <property type="component" value="Unassembled WGS sequence"/>
</dbReference>